<dbReference type="KEGG" id="ecas:ECBG_04258"/>
<keyword evidence="2" id="KW-1185">Reference proteome</keyword>
<proteinExistence type="predicted"/>
<dbReference type="HOGENOM" id="CLU_2733658_0_0_9"/>
<sequence length="71" mass="8576">MSIHKKFRNFNDFREKRVKNNPKLFRITMKDGLYSDSYLINQSKTIVYVLDRKFRDILFNENSLNSSILLT</sequence>
<dbReference type="Proteomes" id="UP000012675">
    <property type="component" value="Chromosome"/>
</dbReference>
<gene>
    <name evidence="1" type="ORF">ECBG_04258</name>
</gene>
<name>M9TCE1_ENTCA</name>
<reference evidence="1 2" key="1">
    <citation type="submission" date="2009-02" db="EMBL/GenBank/DDBJ databases">
        <authorList>
            <consortium name="The Broad Institute Genome Sequencing Platform"/>
            <person name="Feldgarden M."/>
            <person name="Young S.K."/>
            <person name="Kodira C.D."/>
            <person name="Zeng Q."/>
            <person name="Koehrsen M."/>
            <person name="Alvarado L."/>
            <person name="Berlin A."/>
            <person name="Borenstein D."/>
            <person name="Chen Z."/>
            <person name="Engels R."/>
            <person name="Freedman E."/>
            <person name="Gellesch M."/>
            <person name="Goldberg J."/>
            <person name="Griggs A."/>
            <person name="Gujja S."/>
            <person name="Heiman D."/>
            <person name="Hepburn T."/>
            <person name="Howarth C."/>
            <person name="Jen D."/>
            <person name="Larson L."/>
            <person name="Lewis B."/>
            <person name="Mehta T."/>
            <person name="Park D."/>
            <person name="Pearson M."/>
            <person name="Roberts A."/>
            <person name="Saif S."/>
            <person name="Shea T."/>
            <person name="Shenoy N."/>
            <person name="Sisk P."/>
            <person name="Stolte C."/>
            <person name="Sykes S."/>
            <person name="Walk T."/>
            <person name="White J."/>
            <person name="Yandava C."/>
            <person name="Gilmore M."/>
            <person name="Manson J."/>
            <person name="Palmer K."/>
            <person name="Carniol K."/>
            <person name="Lander E."/>
            <person name="Nusbaum C."/>
            <person name="Galagan J."/>
            <person name="Birren B."/>
        </authorList>
    </citation>
    <scope>NUCLEOTIDE SEQUENCE [LARGE SCALE GENOMIC DNA]</scope>
    <source>
        <strain evidence="1 2">EC20</strain>
    </source>
</reference>
<dbReference type="AlphaFoldDB" id="M9TCE1"/>
<reference evidence="1 2" key="2">
    <citation type="submission" date="2013-03" db="EMBL/GenBank/DDBJ databases">
        <title>The Genome Sequence of Enterococcus casseliflavus EC20 (899205).</title>
        <authorList>
            <consortium name="The Broad Institute Genomics Platform"/>
            <consortium name="The Broad Institute Genome Sequencing Center for Infectious Disease"/>
            <person name="Russ C."/>
            <person name="Feldgarden M."/>
            <person name="Gilmore M."/>
            <person name="Manson J."/>
            <person name="Palmer K."/>
            <person name="Carniol K."/>
            <person name="Walker B."/>
            <person name="Young S.K."/>
            <person name="Zeng Q."/>
            <person name="Gargeya S."/>
            <person name="Fitzgerald M."/>
            <person name="Haas B."/>
            <person name="Abouelleil A."/>
            <person name="Allen A.W."/>
            <person name="Alvarado L."/>
            <person name="Arachchi H.M."/>
            <person name="Berlin A.M."/>
            <person name="Chapman S.B."/>
            <person name="Gainer-Dewar J."/>
            <person name="Goldberg J."/>
            <person name="Griggs A."/>
            <person name="Gujja S."/>
            <person name="Hansen M."/>
            <person name="Howarth C."/>
            <person name="Imamovic A."/>
            <person name="Ireland A."/>
            <person name="Larimer J."/>
            <person name="McCowan C."/>
            <person name="Murphy C."/>
            <person name="Pearson M."/>
            <person name="Poon T.W."/>
            <person name="Priest M."/>
            <person name="Roberts A."/>
            <person name="Saif S."/>
            <person name="Shea T."/>
            <person name="Sisk P."/>
            <person name="Sykes S."/>
            <person name="Wortman J."/>
            <person name="Nusbaum C."/>
            <person name="Birren B."/>
        </authorList>
    </citation>
    <scope>NUCLEOTIDE SEQUENCE [LARGE SCALE GENOMIC DNA]</scope>
    <source>
        <strain evidence="1 2">EC20</strain>
    </source>
</reference>
<accession>M9TCE1</accession>
<organism evidence="1 2">
    <name type="scientific">Enterococcus casseliflavus EC20</name>
    <dbReference type="NCBI Taxonomy" id="565655"/>
    <lineage>
        <taxon>Bacteria</taxon>
        <taxon>Bacillati</taxon>
        <taxon>Bacillota</taxon>
        <taxon>Bacilli</taxon>
        <taxon>Lactobacillales</taxon>
        <taxon>Enterococcaceae</taxon>
        <taxon>Enterococcus</taxon>
    </lineage>
</organism>
<dbReference type="EMBL" id="CP004856">
    <property type="protein sequence ID" value="AGJ01211.1"/>
    <property type="molecule type" value="Genomic_DNA"/>
</dbReference>
<evidence type="ECO:0000313" key="2">
    <source>
        <dbReference type="Proteomes" id="UP000012675"/>
    </source>
</evidence>
<evidence type="ECO:0000313" key="1">
    <source>
        <dbReference type="EMBL" id="AGJ01211.1"/>
    </source>
</evidence>
<protein>
    <submittedName>
        <fullName evidence="1">Uncharacterized protein</fullName>
    </submittedName>
</protein>